<evidence type="ECO:0000313" key="2">
    <source>
        <dbReference type="EMBL" id="BBM86799.1"/>
    </source>
</evidence>
<dbReference type="Gene3D" id="3.30.70.1430">
    <property type="entry name" value="Multidrug efflux transporter AcrB pore domain"/>
    <property type="match status" value="2"/>
</dbReference>
<feature type="transmembrane region" description="Helical" evidence="1">
    <location>
        <begin position="12"/>
        <end position="33"/>
    </location>
</feature>
<dbReference type="Gene3D" id="3.30.70.1440">
    <property type="entry name" value="Multidrug efflux transporter AcrB pore domain"/>
    <property type="match status" value="1"/>
</dbReference>
<keyword evidence="1" id="KW-0812">Transmembrane</keyword>
<gene>
    <name evidence="2" type="ORF">UABAM_05187</name>
</gene>
<dbReference type="EMBL" id="AP019860">
    <property type="protein sequence ID" value="BBM86799.1"/>
    <property type="molecule type" value="Genomic_DNA"/>
</dbReference>
<dbReference type="SUPFAM" id="SSF82866">
    <property type="entry name" value="Multidrug efflux transporter AcrB transmembrane domain"/>
    <property type="match status" value="2"/>
</dbReference>
<dbReference type="Gene3D" id="3.30.2090.10">
    <property type="entry name" value="Multidrug efflux transporter AcrB TolC docking domain, DN and DC subdomains"/>
    <property type="match status" value="2"/>
</dbReference>
<feature type="transmembrane region" description="Helical" evidence="1">
    <location>
        <begin position="476"/>
        <end position="500"/>
    </location>
</feature>
<dbReference type="Proteomes" id="UP000326354">
    <property type="component" value="Chromosome"/>
</dbReference>
<dbReference type="PANTHER" id="PTHR32063:SF73">
    <property type="entry name" value="RND SUPERFAMILY EFFLUX PUMP PERMEASE COMPONENT 1"/>
    <property type="match status" value="1"/>
</dbReference>
<dbReference type="GO" id="GO:0042910">
    <property type="term" value="F:xenobiotic transmembrane transporter activity"/>
    <property type="evidence" value="ECO:0007669"/>
    <property type="project" value="TreeGrafter"/>
</dbReference>
<dbReference type="Pfam" id="PF00873">
    <property type="entry name" value="ACR_tran"/>
    <property type="match status" value="1"/>
</dbReference>
<feature type="transmembrane region" description="Helical" evidence="1">
    <location>
        <begin position="1001"/>
        <end position="1020"/>
    </location>
</feature>
<dbReference type="PRINTS" id="PR00702">
    <property type="entry name" value="ACRIFLAVINRP"/>
</dbReference>
<feature type="transmembrane region" description="Helical" evidence="1">
    <location>
        <begin position="917"/>
        <end position="941"/>
    </location>
</feature>
<evidence type="ECO:0000256" key="1">
    <source>
        <dbReference type="SAM" id="Phobius"/>
    </source>
</evidence>
<dbReference type="InterPro" id="IPR001036">
    <property type="entry name" value="Acrflvin-R"/>
</dbReference>
<feature type="transmembrane region" description="Helical" evidence="1">
    <location>
        <begin position="872"/>
        <end position="905"/>
    </location>
</feature>
<dbReference type="KEGG" id="uam:UABAM_05187"/>
<dbReference type="OrthoDB" id="220575at2"/>
<reference evidence="2 3" key="1">
    <citation type="submission" date="2019-08" db="EMBL/GenBank/DDBJ databases">
        <title>Complete genome sequence of Candidatus Uab amorphum.</title>
        <authorList>
            <person name="Shiratori T."/>
            <person name="Suzuki S."/>
            <person name="Kakizawa Y."/>
            <person name="Ishida K."/>
        </authorList>
    </citation>
    <scope>NUCLEOTIDE SEQUENCE [LARGE SCALE GENOMIC DNA]</scope>
    <source>
        <strain evidence="2 3">SRT547</strain>
    </source>
</reference>
<dbReference type="SUPFAM" id="SSF82693">
    <property type="entry name" value="Multidrug efflux transporter AcrB pore domain, PN1, PN2, PC1 and PC2 subdomains"/>
    <property type="match status" value="2"/>
</dbReference>
<accession>A0A5S9F6L4</accession>
<dbReference type="SUPFAM" id="SSF82714">
    <property type="entry name" value="Multidrug efflux transporter AcrB TolC docking domain, DN and DC subdomains"/>
    <property type="match status" value="2"/>
</dbReference>
<protein>
    <submittedName>
        <fullName evidence="2">Transporter</fullName>
    </submittedName>
</protein>
<feature type="transmembrane region" description="Helical" evidence="1">
    <location>
        <begin position="398"/>
        <end position="423"/>
    </location>
</feature>
<proteinExistence type="predicted"/>
<dbReference type="AlphaFoldDB" id="A0A5S9F6L4"/>
<dbReference type="RefSeq" id="WP_151970840.1">
    <property type="nucleotide sequence ID" value="NZ_AP019860.1"/>
</dbReference>
<keyword evidence="3" id="KW-1185">Reference proteome</keyword>
<dbReference type="InterPro" id="IPR027463">
    <property type="entry name" value="AcrB_DN_DC_subdom"/>
</dbReference>
<dbReference type="Gene3D" id="3.30.70.1320">
    <property type="entry name" value="Multidrug efflux transporter AcrB pore domain like"/>
    <property type="match status" value="1"/>
</dbReference>
<feature type="transmembrane region" description="Helical" evidence="1">
    <location>
        <begin position="443"/>
        <end position="464"/>
    </location>
</feature>
<dbReference type="PANTHER" id="PTHR32063">
    <property type="match status" value="1"/>
</dbReference>
<dbReference type="GO" id="GO:0005886">
    <property type="term" value="C:plasma membrane"/>
    <property type="evidence" value="ECO:0007669"/>
    <property type="project" value="TreeGrafter"/>
</dbReference>
<evidence type="ECO:0000313" key="3">
    <source>
        <dbReference type="Proteomes" id="UP000326354"/>
    </source>
</evidence>
<organism evidence="2 3">
    <name type="scientific">Uabimicrobium amorphum</name>
    <dbReference type="NCBI Taxonomy" id="2596890"/>
    <lineage>
        <taxon>Bacteria</taxon>
        <taxon>Pseudomonadati</taxon>
        <taxon>Planctomycetota</taxon>
        <taxon>Candidatus Uabimicrobiia</taxon>
        <taxon>Candidatus Uabimicrobiales</taxon>
        <taxon>Candidatus Uabimicrobiaceae</taxon>
        <taxon>Candidatus Uabimicrobium</taxon>
    </lineage>
</organism>
<feature type="transmembrane region" description="Helical" evidence="1">
    <location>
        <begin position="372"/>
        <end position="392"/>
    </location>
</feature>
<keyword evidence="1" id="KW-0472">Membrane</keyword>
<feature type="transmembrane region" description="Helical" evidence="1">
    <location>
        <begin position="962"/>
        <end position="981"/>
    </location>
</feature>
<feature type="transmembrane region" description="Helical" evidence="1">
    <location>
        <begin position="349"/>
        <end position="365"/>
    </location>
</feature>
<keyword evidence="1" id="KW-1133">Transmembrane helix</keyword>
<dbReference type="Gene3D" id="1.20.1640.10">
    <property type="entry name" value="Multidrug efflux transporter AcrB transmembrane domain"/>
    <property type="match status" value="2"/>
</dbReference>
<name>A0A5S9F6L4_UABAM</name>
<sequence>MSERRSFLSWSIFRPVTVTMFFVAFSVAGVIAYKSIPLQMMPDGITWPVLTISVSYDNANPSDVEKKITRPIEEMAGTIQGVKKIRSRSSSSGSRVRLFFDSSADLNVMYNQLQDRMERLMVDFPEDVTRYRIRKFNFQDFPIQYLGISLKNEDKSLSPQESLKQLVDYSALFERTVLMRLEQEDGIANVELHGTYSKKIYIDLIPDKVAAYHVNVFQLVQRLRNANLNLTQGKLLDDRGTFLVRSLGKFTSLNDIRDFPVKEGIKLKDIADIFLASSLRSFRVRINTLPAMFCEISKESGANTVEVCRKVKKIIASYEQDPRFEKFAFTFLHSEGDAIEEALTNLQETLLWGAFFAVLVLFFFLRSVRMTFVITFSIPVSLMMALVVVHAYGGTLNLISLMGFTLGVGMLLDNAVVVVENIYRHLENGLSLLDAAVKGVNEVGLAILLATSTTLVVFIPSMVMTDGSDSIFMIEMGGAVCYSLVASLIVALVFIPPAVYTMEKRKKTVKRFFIFEKIVYKSSRAYYHTLSWVMAHRFETLCFILIPLAYSTWHISEKIGVTNQQQGSQREMRVHFSFTDSQDINKNSELLLKIEKAILAKKNELEIINFLSFSRDDSARIRFWFTKGDDIKRTTNEIAQDIQKLIPPLPGVAVRGNWRKSGGGGGGDQEEGDVPIVLRGENPETLRDIGREVEKLLVNIPELLDVGVEESEQSEEIILYLNRDRTERYNVSPRQTATTVSYALRGSIISQFQIDDNEIPIEIQFSQSLVANADMLRDVKVYNRDQEEVALGTLGKILYEKGFATIRRTDRKTTYTINATANKSDLGILGEKIDKALKTLKLPRGYTINKEGRFIELEENQDSFMKSMGLAVVLVFLLMGFLFESFVLPFSIILSIPFAFIGVYWTLYLTSTPISMMVYLGNIILAGVVVNNGIVLVDYINRLRNEGMERSQAILEASFARFRPIMMTSLTTLFGLLPMAVGTSEFAGTPYYPLGRTVIGGLTMSTLLTLLIVPIFYVFFDDLRNTFLRLITGVFIKK</sequence>